<evidence type="ECO:0000259" key="11">
    <source>
        <dbReference type="PROSITE" id="PS50112"/>
    </source>
</evidence>
<dbReference type="PANTHER" id="PTHR43065:SF10">
    <property type="entry name" value="PEROXIDE STRESS-ACTIVATED HISTIDINE KINASE MAK3"/>
    <property type="match status" value="1"/>
</dbReference>
<dbReference type="GO" id="GO:0005524">
    <property type="term" value="F:ATP binding"/>
    <property type="evidence" value="ECO:0007669"/>
    <property type="project" value="UniProtKB-KW"/>
</dbReference>
<dbReference type="EMBL" id="JADEXP010000466">
    <property type="protein sequence ID" value="MBE9070577.1"/>
    <property type="molecule type" value="Genomic_DNA"/>
</dbReference>
<dbReference type="AlphaFoldDB" id="A0A928ZZV4"/>
<dbReference type="SUPFAM" id="SSF55781">
    <property type="entry name" value="GAF domain-like"/>
    <property type="match status" value="1"/>
</dbReference>
<dbReference type="Pfam" id="PF02518">
    <property type="entry name" value="HATPase_c"/>
    <property type="match status" value="1"/>
</dbReference>
<dbReference type="PROSITE" id="PS50109">
    <property type="entry name" value="HIS_KIN"/>
    <property type="match status" value="1"/>
</dbReference>
<dbReference type="SMART" id="SM00387">
    <property type="entry name" value="HATPase_c"/>
    <property type="match status" value="1"/>
</dbReference>
<keyword evidence="7" id="KW-0067">ATP-binding</keyword>
<evidence type="ECO:0000256" key="2">
    <source>
        <dbReference type="ARBA" id="ARBA00012438"/>
    </source>
</evidence>
<dbReference type="SUPFAM" id="SSF55874">
    <property type="entry name" value="ATPase domain of HSP90 chaperone/DNA topoisomerase II/histidine kinase"/>
    <property type="match status" value="1"/>
</dbReference>
<dbReference type="Gene3D" id="3.30.450.40">
    <property type="match status" value="1"/>
</dbReference>
<dbReference type="SUPFAM" id="SSF55785">
    <property type="entry name" value="PYP-like sensor domain (PAS domain)"/>
    <property type="match status" value="1"/>
</dbReference>
<dbReference type="Gene3D" id="3.30.565.10">
    <property type="entry name" value="Histidine kinase-like ATPase, C-terminal domain"/>
    <property type="match status" value="1"/>
</dbReference>
<evidence type="ECO:0000256" key="9">
    <source>
        <dbReference type="SAM" id="Coils"/>
    </source>
</evidence>
<evidence type="ECO:0000256" key="6">
    <source>
        <dbReference type="ARBA" id="ARBA00022777"/>
    </source>
</evidence>
<dbReference type="SMART" id="SM00065">
    <property type="entry name" value="GAF"/>
    <property type="match status" value="1"/>
</dbReference>
<keyword evidence="3" id="KW-0597">Phosphoprotein</keyword>
<feature type="domain" description="Histidine kinase" evidence="10">
    <location>
        <begin position="366"/>
        <end position="574"/>
    </location>
</feature>
<comment type="catalytic activity">
    <reaction evidence="1">
        <text>ATP + protein L-histidine = ADP + protein N-phospho-L-histidine.</text>
        <dbReference type="EC" id="2.7.13.3"/>
    </reaction>
</comment>
<dbReference type="CDD" id="cd00082">
    <property type="entry name" value="HisKA"/>
    <property type="match status" value="1"/>
</dbReference>
<dbReference type="Gene3D" id="1.10.287.130">
    <property type="match status" value="1"/>
</dbReference>
<dbReference type="GO" id="GO:0000155">
    <property type="term" value="F:phosphorelay sensor kinase activity"/>
    <property type="evidence" value="ECO:0007669"/>
    <property type="project" value="InterPro"/>
</dbReference>
<dbReference type="Pfam" id="PF00512">
    <property type="entry name" value="HisKA"/>
    <property type="match status" value="1"/>
</dbReference>
<dbReference type="InterPro" id="IPR001610">
    <property type="entry name" value="PAC"/>
</dbReference>
<proteinExistence type="predicted"/>
<dbReference type="SUPFAM" id="SSF47384">
    <property type="entry name" value="Homodimeric domain of signal transducing histidine kinase"/>
    <property type="match status" value="1"/>
</dbReference>
<dbReference type="Proteomes" id="UP000615026">
    <property type="component" value="Unassembled WGS sequence"/>
</dbReference>
<keyword evidence="6" id="KW-0418">Kinase</keyword>
<dbReference type="InterPro" id="IPR005467">
    <property type="entry name" value="His_kinase_dom"/>
</dbReference>
<evidence type="ECO:0000313" key="13">
    <source>
        <dbReference type="Proteomes" id="UP000615026"/>
    </source>
</evidence>
<dbReference type="SMART" id="SM00388">
    <property type="entry name" value="HisKA"/>
    <property type="match status" value="1"/>
</dbReference>
<dbReference type="SMART" id="SM00086">
    <property type="entry name" value="PAC"/>
    <property type="match status" value="1"/>
</dbReference>
<evidence type="ECO:0000256" key="7">
    <source>
        <dbReference type="ARBA" id="ARBA00022840"/>
    </source>
</evidence>
<evidence type="ECO:0000256" key="1">
    <source>
        <dbReference type="ARBA" id="ARBA00000085"/>
    </source>
</evidence>
<dbReference type="GO" id="GO:0006355">
    <property type="term" value="P:regulation of DNA-templated transcription"/>
    <property type="evidence" value="ECO:0007669"/>
    <property type="project" value="InterPro"/>
</dbReference>
<evidence type="ECO:0000259" key="10">
    <source>
        <dbReference type="PROSITE" id="PS50109"/>
    </source>
</evidence>
<dbReference type="PROSITE" id="PS50112">
    <property type="entry name" value="PAS"/>
    <property type="match status" value="1"/>
</dbReference>
<dbReference type="InterPro" id="IPR013767">
    <property type="entry name" value="PAS_fold"/>
</dbReference>
<name>A0A928ZZV4_LEPEC</name>
<gene>
    <name evidence="12" type="ORF">IQ260_28450</name>
</gene>
<organism evidence="12 13">
    <name type="scientific">Leptolyngbya cf. ectocarpi LEGE 11479</name>
    <dbReference type="NCBI Taxonomy" id="1828722"/>
    <lineage>
        <taxon>Bacteria</taxon>
        <taxon>Bacillati</taxon>
        <taxon>Cyanobacteriota</taxon>
        <taxon>Cyanophyceae</taxon>
        <taxon>Leptolyngbyales</taxon>
        <taxon>Leptolyngbyaceae</taxon>
        <taxon>Leptolyngbya group</taxon>
        <taxon>Leptolyngbya</taxon>
    </lineage>
</organism>
<sequence>MNFTNESQIQVACIPSHQIQSRWLSALSSLRYRAGHIDAYMEELVSVLRHGVGASRVMLGQPSQSGGYHFIVSPDLQPGEPENSGCWAALTENIVAQKIPGLGIYTLPALVVAYCGVPLTTPQGRCCGILLALRPAIEPFQPEDQQVLSLMATQAAMAIELDRCCGPAQSWPAATVPSIQLRQGKLIAVNQQLNQKLGHYRAELQRVSAQLQMESIAHASLEHRFRKIFEGSNDAIFVIDPAQDRILEANPRATQLLNYSRQELLNSIKISQVHPDEMPALIQFAQSVFRTGQGWTDELTCLTKSQERLPAEISAAPIDFEGHQCILAMVRDISERKRLDADRQQAEAKAQKALSHLAELGELSSMIVHEIRNPLTTIMMGLTSFKKLELDGRFQARLNMALEEAERLNRLLNEILLFSKPQTLNCKPLELNKWSLDLLKSIQSHPAVGDRVIKFNANPIATIVSADADKLKQVFINLITNACEAVAPGEIITWEITHPSKADYLTVQINNRGNPIPPAVLEKIMTPFFTTKSNGNGLGLAIVQRIITAHQGQFAITSDAASGTTVTVKLPLLKS</sequence>
<reference evidence="12" key="1">
    <citation type="submission" date="2020-10" db="EMBL/GenBank/DDBJ databases">
        <authorList>
            <person name="Castelo-Branco R."/>
            <person name="Eusebio N."/>
            <person name="Adriana R."/>
            <person name="Vieira A."/>
            <person name="Brugerolle De Fraissinette N."/>
            <person name="Rezende De Castro R."/>
            <person name="Schneider M.P."/>
            <person name="Vasconcelos V."/>
            <person name="Leao P.N."/>
        </authorList>
    </citation>
    <scope>NUCLEOTIDE SEQUENCE</scope>
    <source>
        <strain evidence="12">LEGE 11479</strain>
    </source>
</reference>
<dbReference type="InterPro" id="IPR003594">
    <property type="entry name" value="HATPase_dom"/>
</dbReference>
<keyword evidence="4" id="KW-0808">Transferase</keyword>
<protein>
    <recommendedName>
        <fullName evidence="2">histidine kinase</fullName>
        <ecNumber evidence="2">2.7.13.3</ecNumber>
    </recommendedName>
</protein>
<evidence type="ECO:0000256" key="4">
    <source>
        <dbReference type="ARBA" id="ARBA00022679"/>
    </source>
</evidence>
<evidence type="ECO:0000313" key="12">
    <source>
        <dbReference type="EMBL" id="MBE9070577.1"/>
    </source>
</evidence>
<dbReference type="SMART" id="SM00091">
    <property type="entry name" value="PAS"/>
    <property type="match status" value="1"/>
</dbReference>
<dbReference type="InterPro" id="IPR036890">
    <property type="entry name" value="HATPase_C_sf"/>
</dbReference>
<keyword evidence="9" id="KW-0175">Coiled coil</keyword>
<accession>A0A928ZZV4</accession>
<keyword evidence="8" id="KW-0902">Two-component regulatory system</keyword>
<dbReference type="InterPro" id="IPR003018">
    <property type="entry name" value="GAF"/>
</dbReference>
<keyword evidence="13" id="KW-1185">Reference proteome</keyword>
<dbReference type="CDD" id="cd00130">
    <property type="entry name" value="PAS"/>
    <property type="match status" value="1"/>
</dbReference>
<dbReference type="InterPro" id="IPR003661">
    <property type="entry name" value="HisK_dim/P_dom"/>
</dbReference>
<dbReference type="InterPro" id="IPR000014">
    <property type="entry name" value="PAS"/>
</dbReference>
<comment type="caution">
    <text evidence="12">The sequence shown here is derived from an EMBL/GenBank/DDBJ whole genome shotgun (WGS) entry which is preliminary data.</text>
</comment>
<feature type="domain" description="PAS" evidence="11">
    <location>
        <begin position="221"/>
        <end position="292"/>
    </location>
</feature>
<dbReference type="Pfam" id="PF00989">
    <property type="entry name" value="PAS"/>
    <property type="match status" value="1"/>
</dbReference>
<dbReference type="EC" id="2.7.13.3" evidence="2"/>
<dbReference type="NCBIfam" id="TIGR00229">
    <property type="entry name" value="sensory_box"/>
    <property type="match status" value="1"/>
</dbReference>
<feature type="coiled-coil region" evidence="9">
    <location>
        <begin position="336"/>
        <end position="363"/>
    </location>
</feature>
<evidence type="ECO:0000256" key="8">
    <source>
        <dbReference type="ARBA" id="ARBA00023012"/>
    </source>
</evidence>
<evidence type="ECO:0000256" key="3">
    <source>
        <dbReference type="ARBA" id="ARBA00022553"/>
    </source>
</evidence>
<dbReference type="PRINTS" id="PR00344">
    <property type="entry name" value="BCTRLSENSOR"/>
</dbReference>
<evidence type="ECO:0000256" key="5">
    <source>
        <dbReference type="ARBA" id="ARBA00022741"/>
    </source>
</evidence>
<dbReference type="InterPro" id="IPR035965">
    <property type="entry name" value="PAS-like_dom_sf"/>
</dbReference>
<dbReference type="RefSeq" id="WP_193996436.1">
    <property type="nucleotide sequence ID" value="NZ_JADEXP010000466.1"/>
</dbReference>
<dbReference type="InterPro" id="IPR029016">
    <property type="entry name" value="GAF-like_dom_sf"/>
</dbReference>
<dbReference type="PANTHER" id="PTHR43065">
    <property type="entry name" value="SENSOR HISTIDINE KINASE"/>
    <property type="match status" value="1"/>
</dbReference>
<keyword evidence="5" id="KW-0547">Nucleotide-binding</keyword>
<dbReference type="InterPro" id="IPR036097">
    <property type="entry name" value="HisK_dim/P_sf"/>
</dbReference>
<dbReference type="Pfam" id="PF01590">
    <property type="entry name" value="GAF"/>
    <property type="match status" value="1"/>
</dbReference>
<dbReference type="InterPro" id="IPR004358">
    <property type="entry name" value="Sig_transdc_His_kin-like_C"/>
</dbReference>
<dbReference type="Gene3D" id="3.30.450.20">
    <property type="entry name" value="PAS domain"/>
    <property type="match status" value="1"/>
</dbReference>